<proteinExistence type="predicted"/>
<comment type="caution">
    <text evidence="1">The sequence shown here is derived from an EMBL/GenBank/DDBJ whole genome shotgun (WGS) entry which is preliminary data.</text>
</comment>
<dbReference type="AlphaFoldDB" id="A0A923NFS1"/>
<accession>A0A923NFS1</accession>
<dbReference type="EMBL" id="JACRWC010000062">
    <property type="protein sequence ID" value="MBC5999360.1"/>
    <property type="molecule type" value="Genomic_DNA"/>
</dbReference>
<keyword evidence="2" id="KW-1185">Reference proteome</keyword>
<organism evidence="1 2">
    <name type="scientific">Lentihominibacter faecis</name>
    <dbReference type="NCBI Taxonomy" id="2764712"/>
    <lineage>
        <taxon>Bacteria</taxon>
        <taxon>Bacillati</taxon>
        <taxon>Bacillota</taxon>
        <taxon>Clostridia</taxon>
        <taxon>Peptostreptococcales</taxon>
        <taxon>Anaerovoracaceae</taxon>
        <taxon>Lentihominibacter</taxon>
    </lineage>
</organism>
<dbReference type="Proteomes" id="UP000644115">
    <property type="component" value="Unassembled WGS sequence"/>
</dbReference>
<dbReference type="RefSeq" id="WP_249286806.1">
    <property type="nucleotide sequence ID" value="NZ_JACRWC010000062.1"/>
</dbReference>
<sequence length="411" mass="43961">MNESTKTKKALRGSLFALFLCIVLLIGTTFAWFTDTASTGVNNIQAGNLKVDLQMKDANGSWVSAEGKTIDFVKASGHENEAILWEPGCTYELPVLRVVNKGNLALKYKIKINGIQGDEKLNEVINWTISDVALDTDHSLAAGATSEDLTIKGHMQESAGNEYQGLSIDGISITIYATQDTVESDSFGNTYDANAGYPVTKYSNMKKAFADGGSIAINDNITADESKTAAADRVTVKAPTTLYLGAMYTVPGSLEDSNNWAALYVNKDLTINASSKGGINCLDKTEASASYIGGPYVAHIKGEDITVTVNGGKYYGGGTIFNVEKGTLIVNDGFFQVAPDVDTKDYRYTLNCIDGNYKNGTAKIIVKGGTYVNFDPSNNGAEGSGTNFVADGYKVVSEPHGSDTWYKVVAE</sequence>
<evidence type="ECO:0008006" key="3">
    <source>
        <dbReference type="Google" id="ProtNLM"/>
    </source>
</evidence>
<evidence type="ECO:0000313" key="1">
    <source>
        <dbReference type="EMBL" id="MBC5999360.1"/>
    </source>
</evidence>
<reference evidence="1" key="1">
    <citation type="submission" date="2020-08" db="EMBL/GenBank/DDBJ databases">
        <authorList>
            <person name="Liu C."/>
            <person name="Sun Q."/>
        </authorList>
    </citation>
    <scope>NUCLEOTIDE SEQUENCE</scope>
    <source>
        <strain evidence="1">BX16</strain>
    </source>
</reference>
<dbReference type="NCBIfam" id="TIGR04088">
    <property type="entry name" value="cognate_SipW"/>
    <property type="match status" value="1"/>
</dbReference>
<dbReference type="InterPro" id="IPR023833">
    <property type="entry name" value="Signal_pept_SipW-depend-type"/>
</dbReference>
<protein>
    <recommendedName>
        <fullName evidence="3">SipW-cognate class signal peptide</fullName>
    </recommendedName>
</protein>
<gene>
    <name evidence="1" type="ORF">H8876_05045</name>
</gene>
<evidence type="ECO:0000313" key="2">
    <source>
        <dbReference type="Proteomes" id="UP000644115"/>
    </source>
</evidence>
<name>A0A923NFS1_9FIRM</name>